<evidence type="ECO:0000256" key="3">
    <source>
        <dbReference type="ARBA" id="ARBA00022729"/>
    </source>
</evidence>
<evidence type="ECO:0000313" key="9">
    <source>
        <dbReference type="Proteomes" id="UP001321473"/>
    </source>
</evidence>
<evidence type="ECO:0000256" key="4">
    <source>
        <dbReference type="ARBA" id="ARBA00023157"/>
    </source>
</evidence>
<dbReference type="InterPro" id="IPR045797">
    <property type="entry name" value="EVA_Class_A"/>
</dbReference>
<organism evidence="8 9">
    <name type="scientific">Amblyomma americanum</name>
    <name type="common">Lone star tick</name>
    <dbReference type="NCBI Taxonomy" id="6943"/>
    <lineage>
        <taxon>Eukaryota</taxon>
        <taxon>Metazoa</taxon>
        <taxon>Ecdysozoa</taxon>
        <taxon>Arthropoda</taxon>
        <taxon>Chelicerata</taxon>
        <taxon>Arachnida</taxon>
        <taxon>Acari</taxon>
        <taxon>Parasitiformes</taxon>
        <taxon>Ixodida</taxon>
        <taxon>Ixodoidea</taxon>
        <taxon>Ixodidae</taxon>
        <taxon>Amblyomminae</taxon>
        <taxon>Amblyomma</taxon>
    </lineage>
</organism>
<evidence type="ECO:0000256" key="6">
    <source>
        <dbReference type="RuleBase" id="RU369006"/>
    </source>
</evidence>
<comment type="function">
    <text evidence="6">Salivary chemokine-binding protein which binds to host chemokines.</text>
</comment>
<protein>
    <recommendedName>
        <fullName evidence="6">Evasin</fullName>
    </recommendedName>
</protein>
<keyword evidence="3 6" id="KW-0732">Signal</keyword>
<dbReference type="AlphaFoldDB" id="A0AAQ4FKE1"/>
<dbReference type="EMBL" id="JARKHS020002053">
    <property type="protein sequence ID" value="KAK8787161.1"/>
    <property type="molecule type" value="Genomic_DNA"/>
</dbReference>
<evidence type="ECO:0000256" key="7">
    <source>
        <dbReference type="SAM" id="MobiDB-lite"/>
    </source>
</evidence>
<evidence type="ECO:0000256" key="5">
    <source>
        <dbReference type="ARBA" id="ARBA00023180"/>
    </source>
</evidence>
<dbReference type="GO" id="GO:0005576">
    <property type="term" value="C:extracellular region"/>
    <property type="evidence" value="ECO:0007669"/>
    <property type="project" value="UniProtKB-SubCell"/>
</dbReference>
<comment type="subcellular location">
    <subcellularLocation>
        <location evidence="1 6">Secreted</location>
    </subcellularLocation>
</comment>
<evidence type="ECO:0000256" key="1">
    <source>
        <dbReference type="ARBA" id="ARBA00004613"/>
    </source>
</evidence>
<comment type="caution">
    <text evidence="8">The sequence shown here is derived from an EMBL/GenBank/DDBJ whole genome shotgun (WGS) entry which is preliminary data.</text>
</comment>
<reference evidence="8 9" key="1">
    <citation type="journal article" date="2023" name="Arcadia Sci">
        <title>De novo assembly of a long-read Amblyomma americanum tick genome.</title>
        <authorList>
            <person name="Chou S."/>
            <person name="Poskanzer K.E."/>
            <person name="Rollins M."/>
            <person name="Thuy-Boun P.S."/>
        </authorList>
    </citation>
    <scope>NUCLEOTIDE SEQUENCE [LARGE SCALE GENOMIC DNA]</scope>
    <source>
        <strain evidence="8">F_SG_1</strain>
        <tissue evidence="8">Salivary glands</tissue>
    </source>
</reference>
<evidence type="ECO:0000313" key="8">
    <source>
        <dbReference type="EMBL" id="KAK8787161.1"/>
    </source>
</evidence>
<gene>
    <name evidence="8" type="ORF">V5799_023063</name>
</gene>
<name>A0AAQ4FKE1_AMBAM</name>
<dbReference type="Proteomes" id="UP001321473">
    <property type="component" value="Unassembled WGS sequence"/>
</dbReference>
<keyword evidence="9" id="KW-1185">Reference proteome</keyword>
<dbReference type="Pfam" id="PF19429">
    <property type="entry name" value="EVA_Class_A"/>
    <property type="match status" value="1"/>
</dbReference>
<keyword evidence="4 6" id="KW-1015">Disulfide bond</keyword>
<sequence>MVAETVFKVIEDHASATVFILGDTNEEESTTTTCATSVNNSSDDYFQVNETTSTDAPTTNMTTKRRRRRPQRTTEPPDPTCRVLVANTDGDQVLIGCTVYCKNYTKPHHNWIECVNITVETAFTMQNATRYICPMGYCTRGYCYRTGMKLPCWVSF</sequence>
<feature type="region of interest" description="Disordered" evidence="7">
    <location>
        <begin position="48"/>
        <end position="79"/>
    </location>
</feature>
<keyword evidence="2 6" id="KW-0964">Secreted</keyword>
<dbReference type="Gene3D" id="2.30.130.100">
    <property type="match status" value="1"/>
</dbReference>
<evidence type="ECO:0000256" key="2">
    <source>
        <dbReference type="ARBA" id="ARBA00022525"/>
    </source>
</evidence>
<keyword evidence="5 6" id="KW-0325">Glycoprotein</keyword>
<proteinExistence type="predicted"/>
<dbReference type="GO" id="GO:0019957">
    <property type="term" value="F:C-C chemokine binding"/>
    <property type="evidence" value="ECO:0007669"/>
    <property type="project" value="InterPro"/>
</dbReference>
<accession>A0AAQ4FKE1</accession>